<name>A0A7W9PIM5_9NOCA</name>
<feature type="region of interest" description="Disordered" evidence="1">
    <location>
        <begin position="117"/>
        <end position="146"/>
    </location>
</feature>
<gene>
    <name evidence="2" type="ORF">BJY24_005679</name>
</gene>
<dbReference type="Proteomes" id="UP000540412">
    <property type="component" value="Unassembled WGS sequence"/>
</dbReference>
<dbReference type="RefSeq" id="WP_157185787.1">
    <property type="nucleotide sequence ID" value="NZ_JACHIT010000002.1"/>
</dbReference>
<keyword evidence="3" id="KW-1185">Reference proteome</keyword>
<evidence type="ECO:0000256" key="1">
    <source>
        <dbReference type="SAM" id="MobiDB-lite"/>
    </source>
</evidence>
<comment type="caution">
    <text evidence="2">The sequence shown here is derived from an EMBL/GenBank/DDBJ whole genome shotgun (WGS) entry which is preliminary data.</text>
</comment>
<dbReference type="AlphaFoldDB" id="A0A7W9PIM5"/>
<organism evidence="2 3">
    <name type="scientific">Nocardia transvalensis</name>
    <dbReference type="NCBI Taxonomy" id="37333"/>
    <lineage>
        <taxon>Bacteria</taxon>
        <taxon>Bacillati</taxon>
        <taxon>Actinomycetota</taxon>
        <taxon>Actinomycetes</taxon>
        <taxon>Mycobacteriales</taxon>
        <taxon>Nocardiaceae</taxon>
        <taxon>Nocardia</taxon>
    </lineage>
</organism>
<evidence type="ECO:0000313" key="3">
    <source>
        <dbReference type="Proteomes" id="UP000540412"/>
    </source>
</evidence>
<reference evidence="2 3" key="1">
    <citation type="submission" date="2020-08" db="EMBL/GenBank/DDBJ databases">
        <title>Sequencing the genomes of 1000 actinobacteria strains.</title>
        <authorList>
            <person name="Klenk H.-P."/>
        </authorList>
    </citation>
    <scope>NUCLEOTIDE SEQUENCE [LARGE SCALE GENOMIC DNA]</scope>
    <source>
        <strain evidence="2 3">DSM 43582</strain>
    </source>
</reference>
<accession>A0A7W9PIM5</accession>
<proteinExistence type="predicted"/>
<dbReference type="EMBL" id="JACHIT010000002">
    <property type="protein sequence ID" value="MBB5916767.1"/>
    <property type="molecule type" value="Genomic_DNA"/>
</dbReference>
<protein>
    <submittedName>
        <fullName evidence="2">Uncharacterized protein</fullName>
    </submittedName>
</protein>
<evidence type="ECO:0000313" key="2">
    <source>
        <dbReference type="EMBL" id="MBB5916767.1"/>
    </source>
</evidence>
<sequence>MSVRLGCTPNGTLAGRVLLMEDRAAAVVWVLIIDGARDAKEVDRQVVLGGGFPRHISVHIDYDDTDLALNHLVLDHVDAGGDVDELTAHIAERTVGDLDTGADRVVAAPAVPIDDLPPFCTPPATIPDPDDTERAGRSSGPNRGHRLRRLLRIR</sequence>